<reference evidence="1" key="1">
    <citation type="submission" date="2020-04" db="EMBL/GenBank/DDBJ databases">
        <authorList>
            <person name="Sombolestani A."/>
        </authorList>
    </citation>
    <scope>NUCLEOTIDE SEQUENCE</scope>
    <source>
        <strain evidence="1">R71697</strain>
    </source>
</reference>
<evidence type="ECO:0000313" key="1">
    <source>
        <dbReference type="EMBL" id="MBF0872095.1"/>
    </source>
</evidence>
<comment type="caution">
    <text evidence="1">The sequence shown here is derived from an EMBL/GenBank/DDBJ whole genome shotgun (WGS) entry which is preliminary data.</text>
</comment>
<protein>
    <recommendedName>
        <fullName evidence="3">Histidine kinase</fullName>
    </recommendedName>
</protein>
<reference evidence="1" key="2">
    <citation type="submission" date="2020-11" db="EMBL/GenBank/DDBJ databases">
        <title>Description of novel Gluconobacter species.</title>
        <authorList>
            <person name="Cleenwerck I."/>
            <person name="Cnockaert M."/>
            <person name="Borremans W."/>
            <person name="Wieme A.D."/>
            <person name="De Vuyst L."/>
            <person name="Vandamme P."/>
        </authorList>
    </citation>
    <scope>NUCLEOTIDE SEQUENCE</scope>
    <source>
        <strain evidence="1">R71697</strain>
    </source>
</reference>
<proteinExistence type="predicted"/>
<dbReference type="RefSeq" id="WP_061928671.1">
    <property type="nucleotide sequence ID" value="NZ_JABCQN010000012.1"/>
</dbReference>
<accession>A0A9Q2FP26</accession>
<evidence type="ECO:0000313" key="2">
    <source>
        <dbReference type="Proteomes" id="UP000661006"/>
    </source>
</evidence>
<dbReference type="Gene3D" id="1.25.40.10">
    <property type="entry name" value="Tetratricopeptide repeat domain"/>
    <property type="match status" value="1"/>
</dbReference>
<dbReference type="GeneID" id="81475966"/>
<organism evidence="1 2">
    <name type="scientific">Gluconobacter japonicus</name>
    <dbReference type="NCBI Taxonomy" id="376620"/>
    <lineage>
        <taxon>Bacteria</taxon>
        <taxon>Pseudomonadati</taxon>
        <taxon>Pseudomonadota</taxon>
        <taxon>Alphaproteobacteria</taxon>
        <taxon>Acetobacterales</taxon>
        <taxon>Acetobacteraceae</taxon>
        <taxon>Gluconobacter</taxon>
    </lineage>
</organism>
<name>A0A9Q2FP26_GLUJA</name>
<sequence>MDQAQRDLLLSLAYMYASCDREPRALPLLLLVAAENPDDCDCLRLLAHVYTAMKRGELALVVLDRIRRLRPTEEPGDALLRARALHRTGRFKEAQTAFSVFAQSNVRALAS</sequence>
<dbReference type="InterPro" id="IPR011990">
    <property type="entry name" value="TPR-like_helical_dom_sf"/>
</dbReference>
<dbReference type="EMBL" id="JABCQN010000012">
    <property type="protein sequence ID" value="MBF0872095.1"/>
    <property type="molecule type" value="Genomic_DNA"/>
</dbReference>
<dbReference type="Proteomes" id="UP000661006">
    <property type="component" value="Unassembled WGS sequence"/>
</dbReference>
<dbReference type="AlphaFoldDB" id="A0A9Q2FP26"/>
<dbReference type="SUPFAM" id="SSF48452">
    <property type="entry name" value="TPR-like"/>
    <property type="match status" value="1"/>
</dbReference>
<evidence type="ECO:0008006" key="3">
    <source>
        <dbReference type="Google" id="ProtNLM"/>
    </source>
</evidence>
<gene>
    <name evidence="1" type="ORF">HKD32_14825</name>
</gene>